<dbReference type="GO" id="GO:0031724">
    <property type="term" value="F:CXCR5 chemokine receptor binding"/>
    <property type="evidence" value="ECO:0007669"/>
    <property type="project" value="Ensembl"/>
</dbReference>
<comment type="subcellular location">
    <subcellularLocation>
        <location evidence="1">Secreted</location>
    </subcellularLocation>
</comment>
<dbReference type="EMBL" id="ABDC03028971">
    <property type="status" value="NOT_ANNOTATED_CDS"/>
    <property type="molecule type" value="Genomic_DNA"/>
</dbReference>
<dbReference type="GO" id="GO:0017134">
    <property type="term" value="F:fibroblast growth factor binding"/>
    <property type="evidence" value="ECO:0007669"/>
    <property type="project" value="Ensembl"/>
</dbReference>
<keyword evidence="3" id="KW-0202">Cytokine</keyword>
<dbReference type="InterPro" id="IPR001811">
    <property type="entry name" value="Chemokine_IL8-like_dom"/>
</dbReference>
<proteinExistence type="inferred from homology"/>
<dbReference type="SUPFAM" id="SSF54117">
    <property type="entry name" value="Interleukin 8-like chemokines"/>
    <property type="match status" value="1"/>
</dbReference>
<dbReference type="KEGG" id="mmur:105860461"/>
<dbReference type="RefSeq" id="XP_012600714.1">
    <property type="nucleotide sequence ID" value="XM_012745260.2"/>
</dbReference>
<dbReference type="Proteomes" id="UP000694394">
    <property type="component" value="Chromosome 26"/>
</dbReference>
<dbReference type="GO" id="GO:2000545">
    <property type="term" value="P:negative regulation of endothelial cell chemotaxis to fibroblast growth factor"/>
    <property type="evidence" value="ECO:0007669"/>
    <property type="project" value="Ensembl"/>
</dbReference>
<dbReference type="PRINTS" id="PR00436">
    <property type="entry name" value="INTERLEUKIN8"/>
</dbReference>
<accession>A0A8B7F1A6</accession>
<evidence type="ECO:0000256" key="5">
    <source>
        <dbReference type="ARBA" id="ARBA00023157"/>
    </source>
</evidence>
<dbReference type="SMART" id="SM00199">
    <property type="entry name" value="SCY"/>
    <property type="match status" value="1"/>
</dbReference>
<dbReference type="GO" id="GO:0006955">
    <property type="term" value="P:immune response"/>
    <property type="evidence" value="ECO:0007669"/>
    <property type="project" value="InterPro"/>
</dbReference>
<organism evidence="8 9">
    <name type="scientific">Microcebus murinus</name>
    <name type="common">Gray mouse lemur</name>
    <name type="synonym">Lemur murinus</name>
    <dbReference type="NCBI Taxonomy" id="30608"/>
    <lineage>
        <taxon>Eukaryota</taxon>
        <taxon>Metazoa</taxon>
        <taxon>Chordata</taxon>
        <taxon>Craniata</taxon>
        <taxon>Vertebrata</taxon>
        <taxon>Euteleostomi</taxon>
        <taxon>Mammalia</taxon>
        <taxon>Eutheria</taxon>
        <taxon>Euarchontoglires</taxon>
        <taxon>Primates</taxon>
        <taxon>Strepsirrhini</taxon>
        <taxon>Lemuriformes</taxon>
        <taxon>Cheirogaleidae</taxon>
        <taxon>Microcebus</taxon>
    </lineage>
</organism>
<keyword evidence="5" id="KW-1015">Disulfide bond</keyword>
<dbReference type="Ensembl" id="ENSMICT00000042437.2">
    <property type="protein sequence ID" value="ENSMICP00000020334.1"/>
    <property type="gene ID" value="ENSMICG00000036944.2"/>
</dbReference>
<reference evidence="8" key="2">
    <citation type="submission" date="2025-08" db="UniProtKB">
        <authorList>
            <consortium name="Ensembl"/>
        </authorList>
    </citation>
    <scope>IDENTIFICATION</scope>
</reference>
<dbReference type="GO" id="GO:0007267">
    <property type="term" value="P:cell-cell signaling"/>
    <property type="evidence" value="ECO:0007669"/>
    <property type="project" value="Ensembl"/>
</dbReference>
<dbReference type="InterPro" id="IPR001089">
    <property type="entry name" value="Chemokine_CXC"/>
</dbReference>
<dbReference type="GO" id="GO:0048248">
    <property type="term" value="F:CXCR3 chemokine receptor binding"/>
    <property type="evidence" value="ECO:0007669"/>
    <property type="project" value="Ensembl"/>
</dbReference>
<feature type="domain" description="Chemokine interleukin-8-like" evidence="7">
    <location>
        <begin position="31"/>
        <end position="92"/>
    </location>
</feature>
<dbReference type="PRINTS" id="PR00437">
    <property type="entry name" value="SMALLCYTKCXC"/>
</dbReference>
<dbReference type="InterPro" id="IPR039809">
    <property type="entry name" value="Chemokine_b/g/d"/>
</dbReference>
<evidence type="ECO:0000256" key="4">
    <source>
        <dbReference type="ARBA" id="ARBA00022525"/>
    </source>
</evidence>
<dbReference type="GO" id="GO:0005615">
    <property type="term" value="C:extracellular space"/>
    <property type="evidence" value="ECO:0007669"/>
    <property type="project" value="UniProtKB-KW"/>
</dbReference>
<keyword evidence="6" id="KW-0732">Signal</keyword>
<dbReference type="PANTHER" id="PTHR12015">
    <property type="entry name" value="SMALL INDUCIBLE CYTOKINE A"/>
    <property type="match status" value="1"/>
</dbReference>
<evidence type="ECO:0000259" key="7">
    <source>
        <dbReference type="SMART" id="SM00199"/>
    </source>
</evidence>
<dbReference type="InterPro" id="IPR033899">
    <property type="entry name" value="CXC_Chemokine_domain"/>
</dbReference>
<evidence type="ECO:0000313" key="9">
    <source>
        <dbReference type="Proteomes" id="UP000694394"/>
    </source>
</evidence>
<sequence length="111" mass="12707">MSSIWAPLLLLLLLGSHLSPARGLLEAYYTNWKCKCNQESSDFVHPRFIDQLQVFPRGNGCARVEIILRMKNKSVICVNPQSKWIQTIVKILQKKKSFSTPPTPVIKRRVS</sequence>
<dbReference type="PANTHER" id="PTHR12015:SF204">
    <property type="entry name" value="C-X-C MOTIF CHEMOKINE 13"/>
    <property type="match status" value="1"/>
</dbReference>
<dbReference type="GO" id="GO:0008009">
    <property type="term" value="F:chemokine activity"/>
    <property type="evidence" value="ECO:0007669"/>
    <property type="project" value="Ensembl"/>
</dbReference>
<protein>
    <submittedName>
        <fullName evidence="8">C-X-C motif chemokine ligand 13</fullName>
    </submittedName>
</protein>
<feature type="chain" id="PRO_5044133487" evidence="6">
    <location>
        <begin position="24"/>
        <end position="111"/>
    </location>
</feature>
<evidence type="ECO:0000256" key="2">
    <source>
        <dbReference type="ARBA" id="ARBA00010665"/>
    </source>
</evidence>
<dbReference type="OrthoDB" id="9937393at2759"/>
<dbReference type="AlphaFoldDB" id="A0A8B7F1A6"/>
<keyword evidence="9" id="KW-1185">Reference proteome</keyword>
<dbReference type="GO" id="GO:0031735">
    <property type="term" value="F:CCR10 chemokine receptor binding"/>
    <property type="evidence" value="ECO:0007669"/>
    <property type="project" value="Ensembl"/>
</dbReference>
<evidence type="ECO:0000256" key="6">
    <source>
        <dbReference type="SAM" id="SignalP"/>
    </source>
</evidence>
<dbReference type="GO" id="GO:0008201">
    <property type="term" value="F:heparin binding"/>
    <property type="evidence" value="ECO:0007669"/>
    <property type="project" value="Ensembl"/>
</dbReference>
<dbReference type="GO" id="GO:0035754">
    <property type="term" value="P:B cell chemotaxis"/>
    <property type="evidence" value="ECO:0007669"/>
    <property type="project" value="Ensembl"/>
</dbReference>
<evidence type="ECO:0000256" key="3">
    <source>
        <dbReference type="ARBA" id="ARBA00022514"/>
    </source>
</evidence>
<dbReference type="GO" id="GO:0010820">
    <property type="term" value="P:positive regulation of T cell chemotaxis"/>
    <property type="evidence" value="ECO:0007669"/>
    <property type="project" value="Ensembl"/>
</dbReference>
<dbReference type="InterPro" id="IPR036048">
    <property type="entry name" value="Interleukin_8-like_sf"/>
</dbReference>
<dbReference type="GeneID" id="105860461"/>
<evidence type="ECO:0000313" key="8">
    <source>
        <dbReference type="Ensembl" id="ENSMICP00000020334.1"/>
    </source>
</evidence>
<dbReference type="CDD" id="cd00273">
    <property type="entry name" value="Chemokine_CXC"/>
    <property type="match status" value="1"/>
</dbReference>
<comment type="similarity">
    <text evidence="2">Belongs to the intercrine alpha (chemokine CxC) family.</text>
</comment>
<reference evidence="8" key="3">
    <citation type="submission" date="2025-09" db="UniProtKB">
        <authorList>
            <consortium name="Ensembl"/>
        </authorList>
    </citation>
    <scope>IDENTIFICATION</scope>
</reference>
<dbReference type="FunFam" id="2.40.50.40:FF:000004">
    <property type="entry name" value="C-X-C motif chemokine"/>
    <property type="match status" value="1"/>
</dbReference>
<dbReference type="Pfam" id="PF00048">
    <property type="entry name" value="IL8"/>
    <property type="match status" value="1"/>
</dbReference>
<dbReference type="Gene3D" id="2.40.50.40">
    <property type="match status" value="1"/>
</dbReference>
<dbReference type="GO" id="GO:0007204">
    <property type="term" value="P:positive regulation of cytosolic calcium ion concentration"/>
    <property type="evidence" value="ECO:0007669"/>
    <property type="project" value="Ensembl"/>
</dbReference>
<dbReference type="GeneTree" id="ENSGT00530000064292"/>
<name>A0A8B7F1A6_MICMU</name>
<dbReference type="CTD" id="10563"/>
<evidence type="ECO:0000256" key="1">
    <source>
        <dbReference type="ARBA" id="ARBA00004613"/>
    </source>
</evidence>
<reference evidence="8" key="1">
    <citation type="submission" date="2016-12" db="EMBL/GenBank/DDBJ databases">
        <title>Mouse lemur reference genome and diversity panel.</title>
        <authorList>
            <person name="Harris R."/>
            <person name="Larsen P."/>
            <person name="Liu Y."/>
            <person name="Hughes D.S."/>
            <person name="Murali S."/>
            <person name="Raveendran M."/>
            <person name="Korchina V."/>
            <person name="Wang M."/>
            <person name="Jhangiani S."/>
            <person name="Bandaranaike D."/>
            <person name="Bellair M."/>
            <person name="Blankenburg K."/>
            <person name="Chao H."/>
            <person name="Dahdouli M."/>
            <person name="Dinh H."/>
            <person name="Doddapaneni H."/>
            <person name="English A."/>
            <person name="Firestine M."/>
            <person name="Gnanaolivu R."/>
            <person name="Gross S."/>
            <person name="Hernandez B."/>
            <person name="Javaid M."/>
            <person name="Jayaseelan J."/>
            <person name="Jones J."/>
            <person name="Khan Z."/>
            <person name="Kovar C."/>
            <person name="Kurapati P."/>
            <person name="Le B."/>
            <person name="Lee S."/>
            <person name="Li M."/>
            <person name="Mathew T."/>
            <person name="Narasimhan A."/>
            <person name="Ngo D."/>
            <person name="Nguyen L."/>
            <person name="Okwuonu G."/>
            <person name="Ongeri F."/>
            <person name="Osuji N."/>
            <person name="Pu L.-L."/>
            <person name="Puazo M."/>
            <person name="Quiroz J."/>
            <person name="Raj R."/>
            <person name="Rajbhandari K."/>
            <person name="Reid J.G."/>
            <person name="Santibanez J."/>
            <person name="Sexton D."/>
            <person name="Skinner E."/>
            <person name="Vee V."/>
            <person name="Weissenberger G."/>
            <person name="Wu Y."/>
            <person name="Xin Y."/>
            <person name="Han Y."/>
            <person name="Campbell C."/>
            <person name="Brown A."/>
            <person name="Sullivan B."/>
            <person name="Shelton J."/>
            <person name="Brown S."/>
            <person name="Dudchenko O."/>
            <person name="Machol I."/>
            <person name="Durand N."/>
            <person name="Shamim M."/>
            <person name="Lieberman A."/>
            <person name="Muzny D.M."/>
            <person name="Richards S."/>
            <person name="Yoder A."/>
            <person name="Worley K.C."/>
            <person name="Rogers J."/>
            <person name="Gibbs R.A."/>
        </authorList>
    </citation>
    <scope>NUCLEOTIDE SEQUENCE [LARGE SCALE GENOMIC DNA]</scope>
</reference>
<dbReference type="GO" id="GO:0007166">
    <property type="term" value="P:cell surface receptor signaling pathway"/>
    <property type="evidence" value="ECO:0007669"/>
    <property type="project" value="Ensembl"/>
</dbReference>
<feature type="signal peptide" evidence="6">
    <location>
        <begin position="1"/>
        <end position="23"/>
    </location>
</feature>
<gene>
    <name evidence="8" type="primary">CXCL13</name>
</gene>
<dbReference type="GO" id="GO:0042742">
    <property type="term" value="P:defense response to bacterium"/>
    <property type="evidence" value="ECO:0007669"/>
    <property type="project" value="Ensembl"/>
</dbReference>
<dbReference type="GO" id="GO:0035768">
    <property type="term" value="P:endothelial cell chemotaxis to fibroblast growth factor"/>
    <property type="evidence" value="ECO:0007669"/>
    <property type="project" value="Ensembl"/>
</dbReference>
<keyword evidence="4" id="KW-0964">Secreted</keyword>